<evidence type="ECO:0000313" key="14">
    <source>
        <dbReference type="EMBL" id="NHK28444.1"/>
    </source>
</evidence>
<evidence type="ECO:0000259" key="12">
    <source>
        <dbReference type="Pfam" id="PF02823"/>
    </source>
</evidence>
<dbReference type="GO" id="GO:0005524">
    <property type="term" value="F:ATP binding"/>
    <property type="evidence" value="ECO:0007669"/>
    <property type="project" value="UniProtKB-UniRule"/>
</dbReference>
<evidence type="ECO:0000313" key="13">
    <source>
        <dbReference type="EMBL" id="GGH98495.1"/>
    </source>
</evidence>
<dbReference type="Gene3D" id="2.60.15.10">
    <property type="entry name" value="F0F1 ATP synthase delta/epsilon subunit, N-terminal"/>
    <property type="match status" value="1"/>
</dbReference>
<keyword evidence="10" id="KW-1003">Cell membrane</keyword>
<keyword evidence="9 10" id="KW-0066">ATP synthesis</keyword>
<reference evidence="14 16" key="2">
    <citation type="submission" date="2020-02" db="EMBL/GenBank/DDBJ databases">
        <title>Genome sequence of Parvularcula flava strain NH6-79.</title>
        <authorList>
            <person name="Abdul Karim M.H."/>
            <person name="Lam M.Q."/>
            <person name="Chen S.J."/>
            <person name="Yahya A."/>
            <person name="Shahir S."/>
            <person name="Shamsir M.S."/>
            <person name="Chong C.S."/>
        </authorList>
    </citation>
    <scope>NUCLEOTIDE SEQUENCE [LARGE SCALE GENOMIC DNA]</scope>
    <source>
        <strain evidence="14 16">NH6-79</strain>
    </source>
</reference>
<keyword evidence="6 10" id="KW-0406">Ion transport</keyword>
<name>A0A8J3A2P0_9PROT</name>
<organism evidence="13 15">
    <name type="scientific">Aquisalinus luteolus</name>
    <dbReference type="NCBI Taxonomy" id="1566827"/>
    <lineage>
        <taxon>Bacteria</taxon>
        <taxon>Pseudomonadati</taxon>
        <taxon>Pseudomonadota</taxon>
        <taxon>Alphaproteobacteria</taxon>
        <taxon>Parvularculales</taxon>
        <taxon>Parvularculaceae</taxon>
        <taxon>Aquisalinus</taxon>
    </lineage>
</organism>
<keyword evidence="16" id="KW-1185">Reference proteome</keyword>
<dbReference type="InterPro" id="IPR036771">
    <property type="entry name" value="ATPsynth_dsu/esu_N"/>
</dbReference>
<evidence type="ECO:0000256" key="2">
    <source>
        <dbReference type="ARBA" id="ARBA00004184"/>
    </source>
</evidence>
<dbReference type="InterPro" id="IPR020546">
    <property type="entry name" value="ATP_synth_F1_dsu/esu_N"/>
</dbReference>
<gene>
    <name evidence="10" type="primary">atpC</name>
    <name evidence="14" type="ORF">FF098_011055</name>
    <name evidence="13" type="ORF">GCM10011355_22220</name>
</gene>
<accession>A0A8J3A2P0</accession>
<evidence type="ECO:0000313" key="16">
    <source>
        <dbReference type="Proteomes" id="UP000818603"/>
    </source>
</evidence>
<evidence type="ECO:0000256" key="8">
    <source>
        <dbReference type="ARBA" id="ARBA00023196"/>
    </source>
</evidence>
<keyword evidence="8 10" id="KW-0139">CF(1)</keyword>
<evidence type="ECO:0000256" key="5">
    <source>
        <dbReference type="ARBA" id="ARBA00022781"/>
    </source>
</evidence>
<evidence type="ECO:0000256" key="3">
    <source>
        <dbReference type="ARBA" id="ARBA00005712"/>
    </source>
</evidence>
<keyword evidence="4 10" id="KW-0813">Transport</keyword>
<evidence type="ECO:0000256" key="9">
    <source>
        <dbReference type="ARBA" id="ARBA00023310"/>
    </source>
</evidence>
<dbReference type="NCBIfam" id="NF009983">
    <property type="entry name" value="PRK13449.1"/>
    <property type="match status" value="1"/>
</dbReference>
<dbReference type="AlphaFoldDB" id="A0A8J3A2P0"/>
<dbReference type="HAMAP" id="MF_00530">
    <property type="entry name" value="ATP_synth_epsil_bac"/>
    <property type="match status" value="1"/>
</dbReference>
<evidence type="ECO:0000313" key="15">
    <source>
        <dbReference type="Proteomes" id="UP000621856"/>
    </source>
</evidence>
<dbReference type="EMBL" id="VCJR02000002">
    <property type="protein sequence ID" value="NHK28444.1"/>
    <property type="molecule type" value="Genomic_DNA"/>
</dbReference>
<comment type="caution">
    <text evidence="13">The sequence shown here is derived from an EMBL/GenBank/DDBJ whole genome shotgun (WGS) entry which is preliminary data.</text>
</comment>
<dbReference type="GO" id="GO:0046933">
    <property type="term" value="F:proton-transporting ATP synthase activity, rotational mechanism"/>
    <property type="evidence" value="ECO:0007669"/>
    <property type="project" value="UniProtKB-UniRule"/>
</dbReference>
<dbReference type="CDD" id="cd12152">
    <property type="entry name" value="F1-ATPase_delta"/>
    <property type="match status" value="1"/>
</dbReference>
<dbReference type="GO" id="GO:0005886">
    <property type="term" value="C:plasma membrane"/>
    <property type="evidence" value="ECO:0007669"/>
    <property type="project" value="UniProtKB-SubCell"/>
</dbReference>
<dbReference type="RefSeq" id="WP_155140458.1">
    <property type="nucleotide sequence ID" value="NZ_BMGZ01000002.1"/>
</dbReference>
<dbReference type="InterPro" id="IPR001469">
    <property type="entry name" value="ATP_synth_F1_dsu/esu"/>
</dbReference>
<keyword evidence="7 10" id="KW-0472">Membrane</keyword>
<comment type="similarity">
    <text evidence="3 10 11">Belongs to the ATPase epsilon chain family.</text>
</comment>
<evidence type="ECO:0000256" key="7">
    <source>
        <dbReference type="ARBA" id="ARBA00023136"/>
    </source>
</evidence>
<comment type="function">
    <text evidence="1 10">Produces ATP from ADP in the presence of a proton gradient across the membrane.</text>
</comment>
<dbReference type="GO" id="GO:0045259">
    <property type="term" value="C:proton-transporting ATP synthase complex"/>
    <property type="evidence" value="ECO:0007669"/>
    <property type="project" value="UniProtKB-KW"/>
</dbReference>
<reference evidence="13" key="1">
    <citation type="journal article" date="2014" name="Int. J. Syst. Evol. Microbiol.">
        <title>Complete genome sequence of Corynebacterium casei LMG S-19264T (=DSM 44701T), isolated from a smear-ripened cheese.</title>
        <authorList>
            <consortium name="US DOE Joint Genome Institute (JGI-PGF)"/>
            <person name="Walter F."/>
            <person name="Albersmeier A."/>
            <person name="Kalinowski J."/>
            <person name="Ruckert C."/>
        </authorList>
    </citation>
    <scope>NUCLEOTIDE SEQUENCE</scope>
    <source>
        <strain evidence="13">CGMCC 1.14984</strain>
    </source>
</reference>
<comment type="subunit">
    <text evidence="10 11">F-type ATPases have 2 components, CF(1) - the catalytic core - and CF(0) - the membrane proton channel. CF(1) has five subunits: alpha(3), beta(3), gamma(1), delta(1), epsilon(1). CF(0) has three main subunits: a, b and c.</text>
</comment>
<evidence type="ECO:0000256" key="10">
    <source>
        <dbReference type="HAMAP-Rule" id="MF_00530"/>
    </source>
</evidence>
<comment type="subcellular location">
    <subcellularLocation>
        <location evidence="10">Cell membrane</location>
        <topology evidence="10">Peripheral membrane protein</topology>
    </subcellularLocation>
    <subcellularLocation>
        <location evidence="2">Endomembrane system</location>
        <topology evidence="2">Peripheral membrane protein</topology>
    </subcellularLocation>
</comment>
<keyword evidence="5 10" id="KW-0375">Hydrogen ion transport</keyword>
<dbReference type="Proteomes" id="UP000621856">
    <property type="component" value="Unassembled WGS sequence"/>
</dbReference>
<evidence type="ECO:0000256" key="4">
    <source>
        <dbReference type="ARBA" id="ARBA00022448"/>
    </source>
</evidence>
<reference evidence="13" key="3">
    <citation type="submission" date="2020-09" db="EMBL/GenBank/DDBJ databases">
        <authorList>
            <person name="Sun Q."/>
            <person name="Zhou Y."/>
        </authorList>
    </citation>
    <scope>NUCLEOTIDE SEQUENCE</scope>
    <source>
        <strain evidence="13">CGMCC 1.14984</strain>
    </source>
</reference>
<dbReference type="GO" id="GO:0012505">
    <property type="term" value="C:endomembrane system"/>
    <property type="evidence" value="ECO:0007669"/>
    <property type="project" value="UniProtKB-SubCell"/>
</dbReference>
<dbReference type="EMBL" id="BMGZ01000002">
    <property type="protein sequence ID" value="GGH98495.1"/>
    <property type="molecule type" value="Genomic_DNA"/>
</dbReference>
<dbReference type="Pfam" id="PF02823">
    <property type="entry name" value="ATP-synt_DE_N"/>
    <property type="match status" value="1"/>
</dbReference>
<dbReference type="SUPFAM" id="SSF51344">
    <property type="entry name" value="Epsilon subunit of F1F0-ATP synthase N-terminal domain"/>
    <property type="match status" value="1"/>
</dbReference>
<evidence type="ECO:0000256" key="6">
    <source>
        <dbReference type="ARBA" id="ARBA00023065"/>
    </source>
</evidence>
<feature type="domain" description="ATP synthase F1 complex delta/epsilon subunit N-terminal" evidence="12">
    <location>
        <begin position="5"/>
        <end position="82"/>
    </location>
</feature>
<dbReference type="NCBIfam" id="TIGR01216">
    <property type="entry name" value="ATP_synt_epsi"/>
    <property type="match status" value="1"/>
</dbReference>
<protein>
    <recommendedName>
        <fullName evidence="10">ATP synthase epsilon chain</fullName>
    </recommendedName>
    <alternativeName>
        <fullName evidence="10">ATP synthase F1 sector epsilon subunit</fullName>
    </alternativeName>
    <alternativeName>
        <fullName evidence="10">F-ATPase epsilon subunit</fullName>
    </alternativeName>
</protein>
<evidence type="ECO:0000256" key="1">
    <source>
        <dbReference type="ARBA" id="ARBA00003543"/>
    </source>
</evidence>
<dbReference type="PANTHER" id="PTHR13822">
    <property type="entry name" value="ATP SYNTHASE DELTA/EPSILON CHAIN"/>
    <property type="match status" value="1"/>
</dbReference>
<sequence>MADKLTFNLVSPEKEVYSGEVDQVIVPGTEGEFGVLPNHAPFMSTLLPGMLVIKNGGEERRIFVQGGFADVTPAGLTVLAELAIPAEELKGEVLSAQKAAANDQLQKADTPEASLAARRAVDTLAAH</sequence>
<dbReference type="Proteomes" id="UP000818603">
    <property type="component" value="Unassembled WGS sequence"/>
</dbReference>
<dbReference type="PANTHER" id="PTHR13822:SF10">
    <property type="entry name" value="ATP SYNTHASE EPSILON CHAIN, CHLOROPLASTIC"/>
    <property type="match status" value="1"/>
</dbReference>
<dbReference type="NCBIfam" id="NF001851">
    <property type="entry name" value="PRK00571.2-4"/>
    <property type="match status" value="1"/>
</dbReference>
<proteinExistence type="inferred from homology"/>
<evidence type="ECO:0000256" key="11">
    <source>
        <dbReference type="RuleBase" id="RU003656"/>
    </source>
</evidence>